<evidence type="ECO:0000313" key="8">
    <source>
        <dbReference type="Proteomes" id="UP000202176"/>
    </source>
</evidence>
<feature type="domain" description="Protein kinase" evidence="6">
    <location>
        <begin position="1"/>
        <end position="262"/>
    </location>
</feature>
<dbReference type="PROSITE" id="PS00108">
    <property type="entry name" value="PROTEIN_KINASE_ST"/>
    <property type="match status" value="1"/>
</dbReference>
<gene>
    <name evidence="7" type="ORF">pv_378</name>
</gene>
<keyword evidence="8" id="KW-1185">Reference proteome</keyword>
<dbReference type="EMBL" id="KF740664">
    <property type="protein sequence ID" value="AHH01944.1"/>
    <property type="molecule type" value="Genomic_DNA"/>
</dbReference>
<dbReference type="OrthoDB" id="8955at10239"/>
<dbReference type="PROSITE" id="PS50011">
    <property type="entry name" value="PROTEIN_KINASE_DOM"/>
    <property type="match status" value="1"/>
</dbReference>
<dbReference type="KEGG" id="vg:18266405"/>
<dbReference type="RefSeq" id="YP_009001279.1">
    <property type="nucleotide sequence ID" value="NC_023423.1"/>
</dbReference>
<dbReference type="InterPro" id="IPR050494">
    <property type="entry name" value="Ser_Thr_dual-spec_kinase"/>
</dbReference>
<keyword evidence="4 7" id="KW-0418">Kinase</keyword>
<keyword evidence="3" id="KW-0547">Nucleotide-binding</keyword>
<evidence type="ECO:0000259" key="6">
    <source>
        <dbReference type="PROSITE" id="PS50011"/>
    </source>
</evidence>
<sequence>MEDYVLGKILHERNLDFHLIVRRAVRKSDGKEVVLKYSFGEGACNIIFERDIYNTVGSHEGFLDVVDSFSFGEDAFCLVLEVGMIDLGSFETLFGKPDDEFLFKIKRIILSALHHLHSFNILHCDLKPSNILLMHDGSVKLIDFGNAVSFGEKPIGTDLISAPEVLAESLTCDEKIDYWSLGVSLYRVKHGVCPFPGETKKQILRSMVEQLGQPSVNECPSMVAMLDEISSTPIADNLFKHPTRFSHPLIRDLICYDPNLRA</sequence>
<dbReference type="GO" id="GO:0004674">
    <property type="term" value="F:protein serine/threonine kinase activity"/>
    <property type="evidence" value="ECO:0007669"/>
    <property type="project" value="UniProtKB-KW"/>
</dbReference>
<organism evidence="7 8">
    <name type="scientific">Pithovirus sibericum</name>
    <dbReference type="NCBI Taxonomy" id="1450746"/>
    <lineage>
        <taxon>Viruses</taxon>
        <taxon>Pithoviruses</taxon>
        <taxon>Orthopithovirinae</taxon>
        <taxon>Alphapithovirus</taxon>
        <taxon>Alphapithovirus sibericum</taxon>
    </lineage>
</organism>
<keyword evidence="2" id="KW-0808">Transferase</keyword>
<protein>
    <submittedName>
        <fullName evidence="7">Ser/Thr protein kinase</fullName>
    </submittedName>
</protein>
<evidence type="ECO:0000313" key="7">
    <source>
        <dbReference type="EMBL" id="AHH01944.1"/>
    </source>
</evidence>
<dbReference type="Proteomes" id="UP000202176">
    <property type="component" value="Segment"/>
</dbReference>
<name>W5S5J6_9VIRU</name>
<dbReference type="CDD" id="cd00180">
    <property type="entry name" value="PKc"/>
    <property type="match status" value="1"/>
</dbReference>
<dbReference type="Pfam" id="PF00069">
    <property type="entry name" value="Pkinase"/>
    <property type="match status" value="1"/>
</dbReference>
<dbReference type="PANTHER" id="PTHR24058">
    <property type="entry name" value="DUAL SPECIFICITY PROTEIN KINASE"/>
    <property type="match status" value="1"/>
</dbReference>
<accession>W5S5J6</accession>
<evidence type="ECO:0000256" key="2">
    <source>
        <dbReference type="ARBA" id="ARBA00022679"/>
    </source>
</evidence>
<dbReference type="Gene3D" id="1.10.510.10">
    <property type="entry name" value="Transferase(Phosphotransferase) domain 1"/>
    <property type="match status" value="1"/>
</dbReference>
<dbReference type="SUPFAM" id="SSF56112">
    <property type="entry name" value="Protein kinase-like (PK-like)"/>
    <property type="match status" value="1"/>
</dbReference>
<evidence type="ECO:0000256" key="3">
    <source>
        <dbReference type="ARBA" id="ARBA00022741"/>
    </source>
</evidence>
<dbReference type="SMART" id="SM00220">
    <property type="entry name" value="S_TKc"/>
    <property type="match status" value="1"/>
</dbReference>
<dbReference type="InterPro" id="IPR000719">
    <property type="entry name" value="Prot_kinase_dom"/>
</dbReference>
<dbReference type="GO" id="GO:0005524">
    <property type="term" value="F:ATP binding"/>
    <property type="evidence" value="ECO:0007669"/>
    <property type="project" value="UniProtKB-KW"/>
</dbReference>
<evidence type="ECO:0000256" key="1">
    <source>
        <dbReference type="ARBA" id="ARBA00022527"/>
    </source>
</evidence>
<proteinExistence type="predicted"/>
<keyword evidence="1" id="KW-0723">Serine/threonine-protein kinase</keyword>
<keyword evidence="5" id="KW-0067">ATP-binding</keyword>
<dbReference type="InterPro" id="IPR008271">
    <property type="entry name" value="Ser/Thr_kinase_AS"/>
</dbReference>
<reference evidence="7 8" key="1">
    <citation type="journal article" date="2014" name="Proc. Natl. Acad. Sci. U.S.A.">
        <title>Thirty-thousand-year-old distant relative of giant icosahedral DNA viruses with a pandoravirus morphology.</title>
        <authorList>
            <person name="Legendre M."/>
            <person name="Bartoli J."/>
            <person name="Shmakova L."/>
            <person name="Jeudy S."/>
            <person name="Labadie K."/>
            <person name="Adrait A."/>
            <person name="Lescot M."/>
            <person name="Poirot O."/>
            <person name="Bertaux L."/>
            <person name="Bruley C."/>
            <person name="Coute Y."/>
            <person name="Rivkina E."/>
            <person name="Abergel C."/>
            <person name="Claverie J.M."/>
        </authorList>
    </citation>
    <scope>NUCLEOTIDE SEQUENCE [LARGE SCALE GENOMIC DNA]</scope>
    <source>
        <strain evidence="7">P1084-T</strain>
    </source>
</reference>
<evidence type="ECO:0000256" key="4">
    <source>
        <dbReference type="ARBA" id="ARBA00022777"/>
    </source>
</evidence>
<dbReference type="GeneID" id="18266405"/>
<dbReference type="InterPro" id="IPR011009">
    <property type="entry name" value="Kinase-like_dom_sf"/>
</dbReference>
<evidence type="ECO:0000256" key="5">
    <source>
        <dbReference type="ARBA" id="ARBA00022840"/>
    </source>
</evidence>